<dbReference type="PANTHER" id="PTHR43612">
    <property type="entry name" value="TRIFUNCTIONAL ENZYME SUBUNIT ALPHA"/>
    <property type="match status" value="1"/>
</dbReference>
<organism evidence="13 14">
    <name type="scientific">Pseudazoarcus pumilus</name>
    <dbReference type="NCBI Taxonomy" id="2067960"/>
    <lineage>
        <taxon>Bacteria</taxon>
        <taxon>Pseudomonadati</taxon>
        <taxon>Pseudomonadota</taxon>
        <taxon>Betaproteobacteria</taxon>
        <taxon>Rhodocyclales</taxon>
        <taxon>Zoogloeaceae</taxon>
        <taxon>Pseudazoarcus</taxon>
    </lineage>
</organism>
<keyword evidence="7" id="KW-0443">Lipid metabolism</keyword>
<dbReference type="InterPro" id="IPR006108">
    <property type="entry name" value="3HC_DH_C"/>
</dbReference>
<reference evidence="13 14" key="1">
    <citation type="submission" date="2018-01" db="EMBL/GenBank/DDBJ databases">
        <authorList>
            <person name="Fu G.-Y."/>
        </authorList>
    </citation>
    <scope>NUCLEOTIDE SEQUENCE [LARGE SCALE GENOMIC DNA]</scope>
    <source>
        <strain evidence="13 14">SY39</strain>
    </source>
</reference>
<evidence type="ECO:0000256" key="2">
    <source>
        <dbReference type="ARBA" id="ARBA00007005"/>
    </source>
</evidence>
<dbReference type="InterPro" id="IPR013328">
    <property type="entry name" value="6PGD_dom2"/>
</dbReference>
<keyword evidence="14" id="KW-1185">Reference proteome</keyword>
<evidence type="ECO:0000313" key="14">
    <source>
        <dbReference type="Proteomes" id="UP000242205"/>
    </source>
</evidence>
<dbReference type="InterPro" id="IPR050136">
    <property type="entry name" value="FA_oxidation_alpha_subunit"/>
</dbReference>
<evidence type="ECO:0000256" key="4">
    <source>
        <dbReference type="ARBA" id="ARBA00022963"/>
    </source>
</evidence>
<evidence type="ECO:0000256" key="7">
    <source>
        <dbReference type="ARBA" id="ARBA00023098"/>
    </source>
</evidence>
<dbReference type="OrthoDB" id="5287258at2"/>
<dbReference type="EMBL" id="CP025682">
    <property type="protein sequence ID" value="AUN93818.1"/>
    <property type="molecule type" value="Genomic_DNA"/>
</dbReference>
<dbReference type="UniPathway" id="UPA00659"/>
<keyword evidence="4" id="KW-0442">Lipid degradation</keyword>
<keyword evidence="8" id="KW-0456">Lyase</keyword>
<evidence type="ECO:0000256" key="6">
    <source>
        <dbReference type="ARBA" id="ARBA00023027"/>
    </source>
</evidence>
<evidence type="ECO:0000256" key="3">
    <source>
        <dbReference type="ARBA" id="ARBA00022832"/>
    </source>
</evidence>
<dbReference type="GO" id="GO:0006635">
    <property type="term" value="P:fatty acid beta-oxidation"/>
    <property type="evidence" value="ECO:0007669"/>
    <property type="project" value="UniProtKB-UniPathway"/>
</dbReference>
<evidence type="ECO:0000313" key="13">
    <source>
        <dbReference type="EMBL" id="AUN93818.1"/>
    </source>
</evidence>
<dbReference type="Pfam" id="PF00725">
    <property type="entry name" value="3HCDH"/>
    <property type="match status" value="1"/>
</dbReference>
<dbReference type="GO" id="GO:0004300">
    <property type="term" value="F:enoyl-CoA hydratase activity"/>
    <property type="evidence" value="ECO:0007669"/>
    <property type="project" value="TreeGrafter"/>
</dbReference>
<dbReference type="InterPro" id="IPR029045">
    <property type="entry name" value="ClpP/crotonase-like_dom_sf"/>
</dbReference>
<comment type="similarity">
    <text evidence="2">In the central section; belongs to the 3-hydroxyacyl-CoA dehydrogenase family.</text>
</comment>
<evidence type="ECO:0000259" key="11">
    <source>
        <dbReference type="Pfam" id="PF00725"/>
    </source>
</evidence>
<dbReference type="Pfam" id="PF02737">
    <property type="entry name" value="3HCDH_N"/>
    <property type="match status" value="1"/>
</dbReference>
<dbReference type="Pfam" id="PF00378">
    <property type="entry name" value="ECH_1"/>
    <property type="match status" value="1"/>
</dbReference>
<sequence>MSSPWGAHMRVERDWEGVAWLMLDRAGERVNSLSGAMLDELDRIVDELEDDAPNGLVIASAKEAGFVAGADIDELEAIDSPAAARALAERGVKLFDRIARLPFPTVALIRGHCLGGGLELALACTYRVVVDDPGTRLGLPEVQLGIVPAWGGIRRLPALVGPPVALDMLLTGRRVSARRARKLGLADVCVAPRVMENAARRVVMSGRQCRHLPMRELLMATLLRRLVASRARTRLATRVRREHYPAPYAILDIWGRHAGDALAVPDAHPASLATLACSDTAHNLLRVFRLRERLQRLGREAGGEPLRRVHVVGAGTMGGDIAALCADRGFDVTLQDERVEAIAAAIGRAVTGWRRRHQDDEAAVRAARDRLVPDPHGYGIAHADLVIEAIAENVDAKRALFTRIEGEARADAVLATNTSSLAIEAIARGMAKPRRLIGLHFFNPVARMPLVEVVAQRGAGRAAHSRALGFVHALGKLPLPVASAPGFLVNAALAPYLFEALRCVEDGIPPATIDEAMCAWGMAIGPVELVDRIGLDVALAAGRGLGLDPVPAQLAEHVEAGRLGAKSGQGYYRWKDGRPQAGAAPGAAPGLAGRLVAPLVAAARDALARGVVADADLADAGMIFGAGFPPFTGGPLHAEARWPLAEPETDDQEEVFP</sequence>
<dbReference type="SUPFAM" id="SSF52096">
    <property type="entry name" value="ClpP/crotonase"/>
    <property type="match status" value="1"/>
</dbReference>
<feature type="domain" description="3-hydroxyacyl-CoA dehydrogenase NAD binding" evidence="12">
    <location>
        <begin position="309"/>
        <end position="481"/>
    </location>
</feature>
<comment type="pathway">
    <text evidence="1">Lipid metabolism; fatty acid beta-oxidation.</text>
</comment>
<dbReference type="InterPro" id="IPR036291">
    <property type="entry name" value="NAD(P)-bd_dom_sf"/>
</dbReference>
<dbReference type="SUPFAM" id="SSF48179">
    <property type="entry name" value="6-phosphogluconate dehydrogenase C-terminal domain-like"/>
    <property type="match status" value="2"/>
</dbReference>
<dbReference type="PANTHER" id="PTHR43612:SF3">
    <property type="entry name" value="TRIFUNCTIONAL ENZYME SUBUNIT ALPHA, MITOCHONDRIAL"/>
    <property type="match status" value="1"/>
</dbReference>
<dbReference type="InterPro" id="IPR001753">
    <property type="entry name" value="Enoyl-CoA_hydra/iso"/>
</dbReference>
<name>A0A2I6S3K5_9RHOO</name>
<dbReference type="Gene3D" id="3.40.50.720">
    <property type="entry name" value="NAD(P)-binding Rossmann-like Domain"/>
    <property type="match status" value="1"/>
</dbReference>
<evidence type="ECO:0000256" key="5">
    <source>
        <dbReference type="ARBA" id="ARBA00023002"/>
    </source>
</evidence>
<dbReference type="GO" id="GO:0016509">
    <property type="term" value="F:long-chain (3S)-3-hydroxyacyl-CoA dehydrogenase (NAD+) activity"/>
    <property type="evidence" value="ECO:0007669"/>
    <property type="project" value="TreeGrafter"/>
</dbReference>
<protein>
    <submittedName>
        <fullName evidence="13">Crotonase</fullName>
    </submittedName>
</protein>
<comment type="catalytic activity">
    <reaction evidence="10">
        <text>a (3S)-3-hydroxyacyl-CoA + NAD(+) = a 3-oxoacyl-CoA + NADH + H(+)</text>
        <dbReference type="Rhea" id="RHEA:22432"/>
        <dbReference type="ChEBI" id="CHEBI:15378"/>
        <dbReference type="ChEBI" id="CHEBI:57318"/>
        <dbReference type="ChEBI" id="CHEBI:57540"/>
        <dbReference type="ChEBI" id="CHEBI:57945"/>
        <dbReference type="ChEBI" id="CHEBI:90726"/>
        <dbReference type="EC" id="1.1.1.35"/>
    </reaction>
</comment>
<dbReference type="RefSeq" id="WP_102245892.1">
    <property type="nucleotide sequence ID" value="NZ_CP025682.1"/>
</dbReference>
<dbReference type="InterPro" id="IPR008927">
    <property type="entry name" value="6-PGluconate_DH-like_C_sf"/>
</dbReference>
<keyword evidence="6" id="KW-0520">NAD</keyword>
<feature type="domain" description="3-hydroxyacyl-CoA dehydrogenase C-terminal" evidence="11">
    <location>
        <begin position="486"/>
        <end position="574"/>
    </location>
</feature>
<keyword evidence="3" id="KW-0276">Fatty acid metabolism</keyword>
<evidence type="ECO:0000259" key="12">
    <source>
        <dbReference type="Pfam" id="PF02737"/>
    </source>
</evidence>
<dbReference type="Gene3D" id="1.10.1040.10">
    <property type="entry name" value="N-(1-d-carboxylethyl)-l-norvaline Dehydrogenase, domain 2"/>
    <property type="match status" value="2"/>
</dbReference>
<dbReference type="AlphaFoldDB" id="A0A2I6S3K5"/>
<keyword evidence="9" id="KW-0511">Multifunctional enzyme</keyword>
<proteinExistence type="inferred from homology"/>
<evidence type="ECO:0000256" key="8">
    <source>
        <dbReference type="ARBA" id="ARBA00023239"/>
    </source>
</evidence>
<dbReference type="Proteomes" id="UP000242205">
    <property type="component" value="Chromosome"/>
</dbReference>
<gene>
    <name evidence="13" type="ORF">C0099_02015</name>
</gene>
<dbReference type="SUPFAM" id="SSF51735">
    <property type="entry name" value="NAD(P)-binding Rossmann-fold domains"/>
    <property type="match status" value="1"/>
</dbReference>
<dbReference type="Gene3D" id="3.90.226.10">
    <property type="entry name" value="2-enoyl-CoA Hydratase, Chain A, domain 1"/>
    <property type="match status" value="1"/>
</dbReference>
<evidence type="ECO:0000256" key="1">
    <source>
        <dbReference type="ARBA" id="ARBA00005005"/>
    </source>
</evidence>
<dbReference type="InterPro" id="IPR006176">
    <property type="entry name" value="3-OHacyl-CoA_DH_NAD-bd"/>
</dbReference>
<keyword evidence="5" id="KW-0560">Oxidoreductase</keyword>
<evidence type="ECO:0000256" key="9">
    <source>
        <dbReference type="ARBA" id="ARBA00023268"/>
    </source>
</evidence>
<accession>A0A2I6S3K5</accession>
<dbReference type="GO" id="GO:0070403">
    <property type="term" value="F:NAD+ binding"/>
    <property type="evidence" value="ECO:0007669"/>
    <property type="project" value="InterPro"/>
</dbReference>
<dbReference type="KEGG" id="atw:C0099_02015"/>
<evidence type="ECO:0000256" key="10">
    <source>
        <dbReference type="ARBA" id="ARBA00049556"/>
    </source>
</evidence>
<dbReference type="CDD" id="cd06558">
    <property type="entry name" value="crotonase-like"/>
    <property type="match status" value="1"/>
</dbReference>